<evidence type="ECO:0000256" key="3">
    <source>
        <dbReference type="ARBA" id="ARBA00006676"/>
    </source>
</evidence>
<dbReference type="Pfam" id="PF19326">
    <property type="entry name" value="AMP_deaminase"/>
    <property type="match status" value="1"/>
</dbReference>
<dbReference type="AlphaFoldDB" id="A0A0H5QPE8"/>
<evidence type="ECO:0000256" key="2">
    <source>
        <dbReference type="ARBA" id="ARBA00004955"/>
    </source>
</evidence>
<organism evidence="10">
    <name type="scientific">Spongospora subterranea</name>
    <dbReference type="NCBI Taxonomy" id="70186"/>
    <lineage>
        <taxon>Eukaryota</taxon>
        <taxon>Sar</taxon>
        <taxon>Rhizaria</taxon>
        <taxon>Endomyxa</taxon>
        <taxon>Phytomyxea</taxon>
        <taxon>Plasmodiophorida</taxon>
        <taxon>Plasmodiophoridae</taxon>
        <taxon>Spongospora</taxon>
    </lineage>
</organism>
<dbReference type="InterPro" id="IPR032466">
    <property type="entry name" value="Metal_Hydrolase"/>
</dbReference>
<dbReference type="PANTHER" id="PTHR11359">
    <property type="entry name" value="AMP DEAMINASE"/>
    <property type="match status" value="1"/>
</dbReference>
<dbReference type="SUPFAM" id="SSF51556">
    <property type="entry name" value="Metallo-dependent hydrolases"/>
    <property type="match status" value="1"/>
</dbReference>
<dbReference type="EC" id="3.5.4.6" evidence="4"/>
<accession>A0A0H5QPE8</accession>
<evidence type="ECO:0000313" key="10">
    <source>
        <dbReference type="EMBL" id="CRZ03990.1"/>
    </source>
</evidence>
<evidence type="ECO:0000256" key="5">
    <source>
        <dbReference type="ARBA" id="ARBA00022723"/>
    </source>
</evidence>
<evidence type="ECO:0000256" key="9">
    <source>
        <dbReference type="SAM" id="MobiDB-lite"/>
    </source>
</evidence>
<proteinExistence type="inferred from homology"/>
<dbReference type="EMBL" id="HACM01003548">
    <property type="protein sequence ID" value="CRZ03990.1"/>
    <property type="molecule type" value="Transcribed_RNA"/>
</dbReference>
<evidence type="ECO:0000256" key="4">
    <source>
        <dbReference type="ARBA" id="ARBA00012775"/>
    </source>
</evidence>
<dbReference type="FunFam" id="4.10.800.20:FF:000001">
    <property type="entry name" value="AMP deaminase"/>
    <property type="match status" value="1"/>
</dbReference>
<feature type="region of interest" description="Disordered" evidence="9">
    <location>
        <begin position="40"/>
        <end position="62"/>
    </location>
</feature>
<evidence type="ECO:0000256" key="6">
    <source>
        <dbReference type="ARBA" id="ARBA00022801"/>
    </source>
</evidence>
<dbReference type="NCBIfam" id="TIGR01429">
    <property type="entry name" value="AMP_deaminase"/>
    <property type="match status" value="1"/>
</dbReference>
<dbReference type="GO" id="GO:0032264">
    <property type="term" value="P:IMP salvage"/>
    <property type="evidence" value="ECO:0007669"/>
    <property type="project" value="InterPro"/>
</dbReference>
<evidence type="ECO:0000256" key="8">
    <source>
        <dbReference type="ARBA" id="ARBA00023080"/>
    </source>
</evidence>
<dbReference type="PIRSF" id="PIRSF001251">
    <property type="entry name" value="AMP_deaminase_met"/>
    <property type="match status" value="1"/>
</dbReference>
<sequence>SELNILAMESIQESNESPGMPSDFAIRDNRHSVSPLRTVTVSFPESGNESDKSVTGAGDSRHRQSCLSYHDLRKATFERESRKKPAELDRTEFLPAGYQRVKIEDDGNVAAPELTSLLRMAIDIRHRYYNYSLKSDYVASNDDDPFTDEVPPPSTHIFEMVDGVCNAWQTPDKSGRPFFVRSVKEFYEDLDVICDIVADGPTKTFCYKRLQILDSRFLLHSTLNQRLESEAQKMVPHRDFYNVRKIDNHVHHSACMNQKHLLRFIKKKLREEGSTICTERDGLSLTLREVFNTLNLTEYDLNIDALDMHAHQDSFHRFDKFNLKYNPIGEARLREIFMKTDNHIKGRFLADITKEVFTDLESNKYQFAEYRLSIYGRSMSEWPKLASWVCANRLSSPNVRWMIQIPRLFAVYKGAGILSSFQEVINNIFLPLFHVTIDPSYDINLHNFLKMVVAFDTVDDESAREPVLFSRLPLPQDWDLPINPPYSMWSYYIYANLQVLNQIRKSRGFNTFAYRPHAGEAGDIDHLAVAFLTSESIAHGVMLRKSPVLQYLFYLTQIGISMSPLSNNMLFVPYDKNPFPRFFSRGLKVTISTDDPLLIHFTKEPLLEEYSVATQVWKLSSVDMCEIACTSVRISGFQHRFKSHWLGQNYRLVGAAGNDITSTNVPDIRIGFRREMFESELLIVFGREFVNRGDNNDPRIWNPNNCDFGKK</sequence>
<protein>
    <recommendedName>
        <fullName evidence="4">AMP deaminase</fullName>
        <ecNumber evidence="4">3.5.4.6</ecNumber>
    </recommendedName>
</protein>
<name>A0A0H5QPE8_9EUKA</name>
<keyword evidence="6" id="KW-0378">Hydrolase</keyword>
<evidence type="ECO:0000256" key="7">
    <source>
        <dbReference type="ARBA" id="ARBA00022833"/>
    </source>
</evidence>
<comment type="similarity">
    <text evidence="3">Belongs to the metallo-dependent hydrolases superfamily. Adenosine and AMP deaminases family.</text>
</comment>
<comment type="cofactor">
    <cofactor evidence="1">
        <name>Zn(2+)</name>
        <dbReference type="ChEBI" id="CHEBI:29105"/>
    </cofactor>
</comment>
<dbReference type="Gene3D" id="3.20.20.140">
    <property type="entry name" value="Metal-dependent hydrolases"/>
    <property type="match status" value="1"/>
</dbReference>
<evidence type="ECO:0000256" key="1">
    <source>
        <dbReference type="ARBA" id="ARBA00001947"/>
    </source>
</evidence>
<dbReference type="GO" id="GO:0003876">
    <property type="term" value="F:AMP deaminase activity"/>
    <property type="evidence" value="ECO:0007669"/>
    <property type="project" value="UniProtKB-EC"/>
</dbReference>
<dbReference type="PANTHER" id="PTHR11359:SF0">
    <property type="entry name" value="AMP DEAMINASE"/>
    <property type="match status" value="1"/>
</dbReference>
<reference evidence="10" key="1">
    <citation type="submission" date="2015-04" db="EMBL/GenBank/DDBJ databases">
        <title>The genome sequence of the plant pathogenic Rhizarian Plasmodiophora brassicae reveals insights in its biotrophic life cycle and the origin of chitin synthesis.</title>
        <authorList>
            <person name="Schwelm A."/>
            <person name="Fogelqvist J."/>
            <person name="Knaust A."/>
            <person name="Julke S."/>
            <person name="Lilja T."/>
            <person name="Dhandapani V."/>
            <person name="Bonilla-Rosso G."/>
            <person name="Karlsson M."/>
            <person name="Shevchenko A."/>
            <person name="Choi S.R."/>
            <person name="Kim H.G."/>
            <person name="Park J.Y."/>
            <person name="Lim Y.P."/>
            <person name="Ludwig-Muller J."/>
            <person name="Dixelius C."/>
        </authorList>
    </citation>
    <scope>NUCLEOTIDE SEQUENCE</scope>
    <source>
        <tissue evidence="10">Potato root galls</tissue>
    </source>
</reference>
<dbReference type="GO" id="GO:0046872">
    <property type="term" value="F:metal ion binding"/>
    <property type="evidence" value="ECO:0007669"/>
    <property type="project" value="UniProtKB-KW"/>
</dbReference>
<comment type="pathway">
    <text evidence="2">Purine metabolism; IMP biosynthesis via salvage pathway; IMP from AMP: step 1/1.</text>
</comment>
<keyword evidence="5" id="KW-0479">Metal-binding</keyword>
<keyword evidence="7" id="KW-0862">Zinc</keyword>
<dbReference type="Gene3D" id="4.10.800.20">
    <property type="match status" value="1"/>
</dbReference>
<dbReference type="GO" id="GO:0005829">
    <property type="term" value="C:cytosol"/>
    <property type="evidence" value="ECO:0007669"/>
    <property type="project" value="TreeGrafter"/>
</dbReference>
<dbReference type="GO" id="GO:0046033">
    <property type="term" value="P:AMP metabolic process"/>
    <property type="evidence" value="ECO:0007669"/>
    <property type="project" value="TreeGrafter"/>
</dbReference>
<feature type="non-terminal residue" evidence="10">
    <location>
        <position position="1"/>
    </location>
</feature>
<dbReference type="InterPro" id="IPR006329">
    <property type="entry name" value="AMPD"/>
</dbReference>
<keyword evidence="8" id="KW-0546">Nucleotide metabolism</keyword>
<dbReference type="FunFam" id="3.20.20.140:FF:000035">
    <property type="entry name" value="Probable amp deaminase"/>
    <property type="match status" value="1"/>
</dbReference>